<name>D4LDU3_RUMC1</name>
<keyword evidence="2" id="KW-0472">Membrane</keyword>
<keyword evidence="4" id="KW-1185">Reference proteome</keyword>
<keyword evidence="2" id="KW-1133">Transmembrane helix</keyword>
<dbReference type="KEGG" id="rch:RUM_17180"/>
<dbReference type="HOGENOM" id="CLU_873337_0_0_9"/>
<accession>D4LDU3</accession>
<dbReference type="GeneID" id="83156418"/>
<evidence type="ECO:0000313" key="3">
    <source>
        <dbReference type="EMBL" id="CBL17788.1"/>
    </source>
</evidence>
<evidence type="ECO:0000256" key="1">
    <source>
        <dbReference type="SAM" id="MobiDB-lite"/>
    </source>
</evidence>
<dbReference type="STRING" id="213810.RUM_17180"/>
<organism evidence="3 4">
    <name type="scientific">Ruminococcus champanellensis (strain DSM 18848 / JCM 17042 / KCTC 15320 / 18P13)</name>
    <dbReference type="NCBI Taxonomy" id="213810"/>
    <lineage>
        <taxon>Bacteria</taxon>
        <taxon>Bacillati</taxon>
        <taxon>Bacillota</taxon>
        <taxon>Clostridia</taxon>
        <taxon>Eubacteriales</taxon>
        <taxon>Oscillospiraceae</taxon>
        <taxon>Ruminococcus</taxon>
    </lineage>
</organism>
<evidence type="ECO:0000256" key="2">
    <source>
        <dbReference type="SAM" id="Phobius"/>
    </source>
</evidence>
<dbReference type="AlphaFoldDB" id="D4LDU3"/>
<proteinExistence type="predicted"/>
<keyword evidence="2" id="KW-0812">Transmembrane</keyword>
<protein>
    <recommendedName>
        <fullName evidence="5">RAMP superfamily</fullName>
    </recommendedName>
</protein>
<reference evidence="3" key="1">
    <citation type="submission" date="2010-03" db="EMBL/GenBank/DDBJ databases">
        <title>The genome sequence of Ruminococcus sp. 18P13.</title>
        <authorList>
            <consortium name="metaHIT consortium -- http://www.metahit.eu/"/>
            <person name="Pajon A."/>
            <person name="Turner K."/>
            <person name="Parkhill J."/>
            <person name="Bernalier A."/>
        </authorList>
    </citation>
    <scope>NUCLEOTIDE SEQUENCE [LARGE SCALE GENOMIC DNA]</scope>
    <source>
        <strain evidence="3">Type strain: 18P13</strain>
    </source>
</reference>
<feature type="transmembrane region" description="Helical" evidence="2">
    <location>
        <begin position="99"/>
        <end position="122"/>
    </location>
</feature>
<reference evidence="3" key="2">
    <citation type="submission" date="2010-03" db="EMBL/GenBank/DDBJ databases">
        <authorList>
            <person name="Pajon A."/>
        </authorList>
    </citation>
    <scope>NUCLEOTIDE SEQUENCE</scope>
    <source>
        <strain evidence="3">Type strain: 18P13</strain>
    </source>
</reference>
<sequence length="301" mass="32854">MKKIKIIYTMTAPVSHIGQTASVGAYFNAIKTAWGEMPVITGNSVRGILRDYGAQELLDTYGVAVDKEVFNVLFSGGNISGATKNDVERAKFVRQHFPIVSLLGGGLGTMIMSGNVLSGFLYPICMESEELTHIPSEVSWHDLMDEIEFTRMDDSKDDKKSKYCENAEAENTAKASTQMRISVQYMAPGTRFVQEITLLGSATEMEEAALYSAIARWFATPTLGGMRAKGFGFFDADSEEISVTGGRIVMSDRVRDLIDKYHAFLQAEDFEETIKLLATDGGGKKNGKSTNKTTASDGNVG</sequence>
<evidence type="ECO:0008006" key="5">
    <source>
        <dbReference type="Google" id="ProtNLM"/>
    </source>
</evidence>
<feature type="region of interest" description="Disordered" evidence="1">
    <location>
        <begin position="280"/>
        <end position="301"/>
    </location>
</feature>
<dbReference type="EMBL" id="FP929052">
    <property type="protein sequence ID" value="CBL17788.1"/>
    <property type="molecule type" value="Genomic_DNA"/>
</dbReference>
<gene>
    <name evidence="3" type="ordered locus">RUM_17180</name>
</gene>
<evidence type="ECO:0000313" key="4">
    <source>
        <dbReference type="Proteomes" id="UP000007054"/>
    </source>
</evidence>
<dbReference type="BioCyc" id="RCHA213810:RUM_RS08345-MONOMER"/>
<dbReference type="RefSeq" id="WP_015558694.1">
    <property type="nucleotide sequence ID" value="NC_021039.1"/>
</dbReference>
<dbReference type="Proteomes" id="UP000007054">
    <property type="component" value="Chromosome"/>
</dbReference>
<dbReference type="PATRIC" id="fig|213810.4.peg.1603"/>